<evidence type="ECO:0000259" key="8">
    <source>
        <dbReference type="Pfam" id="PF09770"/>
    </source>
</evidence>
<keyword evidence="6" id="KW-0539">Nucleus</keyword>
<keyword evidence="4" id="KW-0963">Cytoplasm</keyword>
<feature type="region of interest" description="Disordered" evidence="7">
    <location>
        <begin position="215"/>
        <end position="250"/>
    </location>
</feature>
<dbReference type="GO" id="GO:0003723">
    <property type="term" value="F:RNA binding"/>
    <property type="evidence" value="ECO:0007669"/>
    <property type="project" value="UniProtKB-KW"/>
</dbReference>
<evidence type="ECO:0000313" key="10">
    <source>
        <dbReference type="Proteomes" id="UP000827092"/>
    </source>
</evidence>
<evidence type="ECO:0000256" key="2">
    <source>
        <dbReference type="ARBA" id="ARBA00004201"/>
    </source>
</evidence>
<feature type="domain" description="mRNA decay factor PAT1" evidence="8">
    <location>
        <begin position="488"/>
        <end position="622"/>
    </location>
</feature>
<dbReference type="PANTHER" id="PTHR21551:SF0">
    <property type="entry name" value="PROTEIN ASSOCIATED WITH TOPO II RELATED-1, ISOFORM A"/>
    <property type="match status" value="1"/>
</dbReference>
<dbReference type="InterPro" id="IPR039900">
    <property type="entry name" value="Pat1-like"/>
</dbReference>
<evidence type="ECO:0000256" key="4">
    <source>
        <dbReference type="ARBA" id="ARBA00022490"/>
    </source>
</evidence>
<dbReference type="AlphaFoldDB" id="A0AAV6U2V9"/>
<dbReference type="GO" id="GO:0005634">
    <property type="term" value="C:nucleus"/>
    <property type="evidence" value="ECO:0007669"/>
    <property type="project" value="UniProtKB-SubCell"/>
</dbReference>
<dbReference type="Proteomes" id="UP000827092">
    <property type="component" value="Unassembled WGS sequence"/>
</dbReference>
<dbReference type="InterPro" id="IPR019167">
    <property type="entry name" value="PAT1_dom"/>
</dbReference>
<comment type="subcellular location">
    <subcellularLocation>
        <location evidence="2">Cytoplasm</location>
        <location evidence="2">P-body</location>
    </subcellularLocation>
    <subcellularLocation>
        <location evidence="1">Nucleus</location>
    </subcellularLocation>
</comment>
<evidence type="ECO:0000313" key="9">
    <source>
        <dbReference type="EMBL" id="KAG8178303.1"/>
    </source>
</evidence>
<reference evidence="9 10" key="1">
    <citation type="journal article" date="2022" name="Nat. Ecol. Evol.">
        <title>A masculinizing supergene underlies an exaggerated male reproductive morph in a spider.</title>
        <authorList>
            <person name="Hendrickx F."/>
            <person name="De Corte Z."/>
            <person name="Sonet G."/>
            <person name="Van Belleghem S.M."/>
            <person name="Kostlbacher S."/>
            <person name="Vangestel C."/>
        </authorList>
    </citation>
    <scope>NUCLEOTIDE SEQUENCE [LARGE SCALE GENOMIC DNA]</scope>
    <source>
        <strain evidence="9">W744_W776</strain>
    </source>
</reference>
<dbReference type="PANTHER" id="PTHR21551">
    <property type="entry name" value="TOPOISOMERASE II-ASSOCIATED PROTEIN PAT1"/>
    <property type="match status" value="1"/>
</dbReference>
<keyword evidence="5" id="KW-0694">RNA-binding</keyword>
<gene>
    <name evidence="9" type="ORF">JTE90_026274</name>
</gene>
<organism evidence="9 10">
    <name type="scientific">Oedothorax gibbosus</name>
    <dbReference type="NCBI Taxonomy" id="931172"/>
    <lineage>
        <taxon>Eukaryota</taxon>
        <taxon>Metazoa</taxon>
        <taxon>Ecdysozoa</taxon>
        <taxon>Arthropoda</taxon>
        <taxon>Chelicerata</taxon>
        <taxon>Arachnida</taxon>
        <taxon>Araneae</taxon>
        <taxon>Araneomorphae</taxon>
        <taxon>Entelegynae</taxon>
        <taxon>Araneoidea</taxon>
        <taxon>Linyphiidae</taxon>
        <taxon>Erigoninae</taxon>
        <taxon>Oedothorax</taxon>
    </lineage>
</organism>
<feature type="compositionally biased region" description="Polar residues" evidence="7">
    <location>
        <begin position="215"/>
        <end position="225"/>
    </location>
</feature>
<evidence type="ECO:0000256" key="7">
    <source>
        <dbReference type="SAM" id="MobiDB-lite"/>
    </source>
</evidence>
<evidence type="ECO:0000256" key="6">
    <source>
        <dbReference type="ARBA" id="ARBA00023242"/>
    </source>
</evidence>
<feature type="region of interest" description="Disordered" evidence="7">
    <location>
        <begin position="129"/>
        <end position="153"/>
    </location>
</feature>
<evidence type="ECO:0000256" key="3">
    <source>
        <dbReference type="ARBA" id="ARBA00009138"/>
    </source>
</evidence>
<proteinExistence type="inferred from homology"/>
<feature type="compositionally biased region" description="Polar residues" evidence="7">
    <location>
        <begin position="239"/>
        <end position="250"/>
    </location>
</feature>
<dbReference type="Pfam" id="PF09770">
    <property type="entry name" value="PAT1"/>
    <property type="match status" value="1"/>
</dbReference>
<name>A0AAV6U2V9_9ARAC</name>
<keyword evidence="10" id="KW-1185">Reference proteome</keyword>
<sequence length="786" mass="88952">MSSYTMADNFFGFETDFPSKITLGRKGLEEELLTDVVEEEYDTLNDETFGQATDDDWEEAHEKLSELIVERSNLSGNSVFNDSLLENDESQDEIISKSISQLGLEDDLDDPAIMTVARNCNSLHGRIRSYRSSSSPPPPAFLETESCGSPKTHSIWSTTPKDSGITSFLQSLNHTPTGISQHETSTPVKLPSDNVFVTPPKAWRAEDLEKDLLASNSSQNEQPSTWPKVPHLPPGHLASSPSQFPLGQNHNKFPTIEEVEKQMMHPDPRLPVPGTIPQRVLPPPGLPPGMMPGVIRTNVNAPNHSPIMPMRPPLRAPMLGAMNGMMPNPYFANARMNMMHNQMQMRGPLPNLPPGFNPSNLNMNHKLLGLQAKNIAHPLLQKQFQFPMVVYNNSHYENEEMRHPSHDMEDEYAGLMTQREKEWLLRIQLLQLKSENPYVEDYYFTTQVARRCQKKYSESANKGGGDAPELILPETTKHENKAFVPTQFEGSLGKLQAVSVNFPRKVLDWAEKRPLEDEDAKNTNQNLVKHRKLLLDIEQLYRHFLEIEDEERRILAKPESESGQHRDNITNLKKNIVGDLLNSSVEDHFLNIMTIRKGRSLVMRCFKIFNEEQKLKCLTLLFRCLPVVLKTDRNDLVLVRHTNMIASVIQTLRLSDIVQLGEALKDSLESGKGKEKSSFSILFKTSFGSSVTCTLLTQAESLYGEFNEHESDIKTRWTSVVLNIVDSLSSLPASSMVFPDISCHSLLSHFQRFIESSDKLDLLKEKLLELESKSKPKEPLKDARQL</sequence>
<accession>A0AAV6U2V9</accession>
<evidence type="ECO:0000256" key="5">
    <source>
        <dbReference type="ARBA" id="ARBA00022884"/>
    </source>
</evidence>
<comment type="caution">
    <text evidence="9">The sequence shown here is derived from an EMBL/GenBank/DDBJ whole genome shotgun (WGS) entry which is preliminary data.</text>
</comment>
<dbReference type="GO" id="GO:0000932">
    <property type="term" value="C:P-body"/>
    <property type="evidence" value="ECO:0007669"/>
    <property type="project" value="UniProtKB-SubCell"/>
</dbReference>
<dbReference type="GO" id="GO:0033962">
    <property type="term" value="P:P-body assembly"/>
    <property type="evidence" value="ECO:0007669"/>
    <property type="project" value="TreeGrafter"/>
</dbReference>
<protein>
    <recommendedName>
        <fullName evidence="8">mRNA decay factor PAT1 domain-containing protein</fullName>
    </recommendedName>
</protein>
<evidence type="ECO:0000256" key="1">
    <source>
        <dbReference type="ARBA" id="ARBA00004123"/>
    </source>
</evidence>
<dbReference type="GO" id="GO:0000290">
    <property type="term" value="P:deadenylation-dependent decapping of nuclear-transcribed mRNA"/>
    <property type="evidence" value="ECO:0007669"/>
    <property type="project" value="InterPro"/>
</dbReference>
<comment type="similarity">
    <text evidence="3">Belongs to the PAT1 family.</text>
</comment>
<dbReference type="EMBL" id="JAFNEN010000703">
    <property type="protein sequence ID" value="KAG8178303.1"/>
    <property type="molecule type" value="Genomic_DNA"/>
</dbReference>